<evidence type="ECO:0000256" key="1">
    <source>
        <dbReference type="SAM" id="MobiDB-lite"/>
    </source>
</evidence>
<dbReference type="Proteomes" id="UP001196413">
    <property type="component" value="Unassembled WGS sequence"/>
</dbReference>
<protein>
    <submittedName>
        <fullName evidence="2">Uncharacterized protein</fullName>
    </submittedName>
</protein>
<keyword evidence="3" id="KW-1185">Reference proteome</keyword>
<feature type="compositionally biased region" description="Basic and acidic residues" evidence="1">
    <location>
        <begin position="54"/>
        <end position="79"/>
    </location>
</feature>
<organism evidence="2 3">
    <name type="scientific">Parelaphostrongylus tenuis</name>
    <name type="common">Meningeal worm</name>
    <dbReference type="NCBI Taxonomy" id="148309"/>
    <lineage>
        <taxon>Eukaryota</taxon>
        <taxon>Metazoa</taxon>
        <taxon>Ecdysozoa</taxon>
        <taxon>Nematoda</taxon>
        <taxon>Chromadorea</taxon>
        <taxon>Rhabditida</taxon>
        <taxon>Rhabditina</taxon>
        <taxon>Rhabditomorpha</taxon>
        <taxon>Strongyloidea</taxon>
        <taxon>Metastrongylidae</taxon>
        <taxon>Parelaphostrongylus</taxon>
    </lineage>
</organism>
<evidence type="ECO:0000313" key="2">
    <source>
        <dbReference type="EMBL" id="KAJ1356622.1"/>
    </source>
</evidence>
<proteinExistence type="predicted"/>
<evidence type="ECO:0000313" key="3">
    <source>
        <dbReference type="Proteomes" id="UP001196413"/>
    </source>
</evidence>
<reference evidence="2" key="1">
    <citation type="submission" date="2021-06" db="EMBL/GenBank/DDBJ databases">
        <title>Parelaphostrongylus tenuis whole genome reference sequence.</title>
        <authorList>
            <person name="Garwood T.J."/>
            <person name="Larsen P.A."/>
            <person name="Fountain-Jones N.M."/>
            <person name="Garbe J.R."/>
            <person name="Macchietto M.G."/>
            <person name="Kania S.A."/>
            <person name="Gerhold R.W."/>
            <person name="Richards J.E."/>
            <person name="Wolf T.M."/>
        </authorList>
    </citation>
    <scope>NUCLEOTIDE SEQUENCE</scope>
    <source>
        <strain evidence="2">MNPRO001-30</strain>
        <tissue evidence="2">Meninges</tissue>
    </source>
</reference>
<sequence length="79" mass="8918">MRKSKNVSQKLLRRHLRVPFLAKVVNVDGKNITIKVHLEAPQMGEGPSAPPTAHGEKKTENEAPRRSPRLMEKEVAKKQ</sequence>
<feature type="region of interest" description="Disordered" evidence="1">
    <location>
        <begin position="38"/>
        <end position="79"/>
    </location>
</feature>
<dbReference type="EMBL" id="JAHQIW010002851">
    <property type="protein sequence ID" value="KAJ1356622.1"/>
    <property type="molecule type" value="Genomic_DNA"/>
</dbReference>
<dbReference type="AlphaFoldDB" id="A0AAD5QNA8"/>
<name>A0AAD5QNA8_PARTN</name>
<comment type="caution">
    <text evidence="2">The sequence shown here is derived from an EMBL/GenBank/DDBJ whole genome shotgun (WGS) entry which is preliminary data.</text>
</comment>
<gene>
    <name evidence="2" type="ORF">KIN20_014356</name>
</gene>
<accession>A0AAD5QNA8</accession>